<comment type="caution">
    <text evidence="3">The sequence shown here is derived from an EMBL/GenBank/DDBJ whole genome shotgun (WGS) entry which is preliminary data.</text>
</comment>
<dbReference type="Proteomes" id="UP000309340">
    <property type="component" value="Unassembled WGS sequence"/>
</dbReference>
<organism evidence="3 4">
    <name type="scientific">Friedmanniomyces simplex</name>
    <dbReference type="NCBI Taxonomy" id="329884"/>
    <lineage>
        <taxon>Eukaryota</taxon>
        <taxon>Fungi</taxon>
        <taxon>Dikarya</taxon>
        <taxon>Ascomycota</taxon>
        <taxon>Pezizomycotina</taxon>
        <taxon>Dothideomycetes</taxon>
        <taxon>Dothideomycetidae</taxon>
        <taxon>Mycosphaerellales</taxon>
        <taxon>Teratosphaeriaceae</taxon>
        <taxon>Friedmanniomyces</taxon>
    </lineage>
</organism>
<evidence type="ECO:0000256" key="1">
    <source>
        <dbReference type="SAM" id="MobiDB-lite"/>
    </source>
</evidence>
<feature type="domain" description="UBC core" evidence="2">
    <location>
        <begin position="8"/>
        <end position="171"/>
    </location>
</feature>
<evidence type="ECO:0000313" key="3">
    <source>
        <dbReference type="EMBL" id="TKA62984.1"/>
    </source>
</evidence>
<dbReference type="EMBL" id="NAJQ01000996">
    <property type="protein sequence ID" value="TKA62984.1"/>
    <property type="molecule type" value="Genomic_DNA"/>
</dbReference>
<dbReference type="PROSITE" id="PS50127">
    <property type="entry name" value="UBC_2"/>
    <property type="match status" value="1"/>
</dbReference>
<reference evidence="3 4" key="1">
    <citation type="submission" date="2017-03" db="EMBL/GenBank/DDBJ databases">
        <title>Genomes of endolithic fungi from Antarctica.</title>
        <authorList>
            <person name="Coleine C."/>
            <person name="Masonjones S."/>
            <person name="Stajich J.E."/>
        </authorList>
    </citation>
    <scope>NUCLEOTIDE SEQUENCE [LARGE SCALE GENOMIC DNA]</scope>
    <source>
        <strain evidence="3 4">CCFEE 5184</strain>
    </source>
</reference>
<name>A0A4U0WIY8_9PEZI</name>
<protein>
    <recommendedName>
        <fullName evidence="2">UBC core domain-containing protein</fullName>
    </recommendedName>
</protein>
<dbReference type="InterPro" id="IPR000608">
    <property type="entry name" value="UBC"/>
</dbReference>
<keyword evidence="4" id="KW-1185">Reference proteome</keyword>
<dbReference type="Gene3D" id="3.10.110.10">
    <property type="entry name" value="Ubiquitin Conjugating Enzyme"/>
    <property type="match status" value="1"/>
</dbReference>
<feature type="compositionally biased region" description="Basic and acidic residues" evidence="1">
    <location>
        <begin position="125"/>
        <end position="135"/>
    </location>
</feature>
<feature type="region of interest" description="Disordered" evidence="1">
    <location>
        <begin position="210"/>
        <end position="242"/>
    </location>
</feature>
<dbReference type="CDD" id="cd23814">
    <property type="entry name" value="UEV_AKTIP"/>
    <property type="match status" value="1"/>
</dbReference>
<dbReference type="InterPro" id="IPR016135">
    <property type="entry name" value="UBQ-conjugating_enzyme/RWD"/>
</dbReference>
<dbReference type="Pfam" id="PF00179">
    <property type="entry name" value="UQ_con"/>
    <property type="match status" value="1"/>
</dbReference>
<feature type="region of interest" description="Disordered" evidence="1">
    <location>
        <begin position="125"/>
        <end position="159"/>
    </location>
</feature>
<proteinExistence type="predicted"/>
<sequence length="593" mass="65490">MTALPPGFVYQKLCLDFTAVKHACPKGIYVAPVPDEPLRWTGVLFPRKGPYATAVLRFQIDFTADYPARPPIIKFLCNVFHPLVTPWTTYTHTTRDLGADTMSSADEDRLPPGGLSLRHGFPEWHDERVTPRDRTTPLGPATGGGQSADGEDGAKTSANPPFPHIVQVLQYLRIIFDSAELLDSVPSEYAANTSAWHAWRSYRASMAPAAQSPPEVHVSEASSTITSRQHQPGGARQPGQWNWQGVWQDRVRKSKQASKSDHALFSADDEGVINFQQWGTEAVTLPATEPDQSSLLVELESMVGTLETEVLHVEARYRSSLLPYSNVITVRHLVEIRRPKTESRWSIVGTYSDMETSEQMYTKLAIYLADSYPSDKALKYIDRYLAKEAEQEPVRQIRRRVADEMAVQQAVSADFGDTVSSGRKPTVVVTDIDVASTMESANSAEEYATAPCTPLADSEPPGTRDGNLAASAPRVKSRSTSLYAIRPYEPPPVAALSPSKSTLSIATPCTATNADAADDARRLWQHIRRSSLSPKQLVEMAPERLQNLEAGDEALRELRRRALANKRSVGAETLKGWKWDCGQVVKLGEAPWL</sequence>
<gene>
    <name evidence="3" type="ORF">B0A55_10740</name>
</gene>
<feature type="compositionally biased region" description="Polar residues" evidence="1">
    <location>
        <begin position="220"/>
        <end position="230"/>
    </location>
</feature>
<dbReference type="STRING" id="329884.A0A4U0WIY8"/>
<evidence type="ECO:0000313" key="4">
    <source>
        <dbReference type="Proteomes" id="UP000309340"/>
    </source>
</evidence>
<feature type="region of interest" description="Disordered" evidence="1">
    <location>
        <begin position="443"/>
        <end position="473"/>
    </location>
</feature>
<dbReference type="SUPFAM" id="SSF54495">
    <property type="entry name" value="UBC-like"/>
    <property type="match status" value="1"/>
</dbReference>
<dbReference type="OrthoDB" id="5596422at2759"/>
<evidence type="ECO:0000259" key="2">
    <source>
        <dbReference type="PROSITE" id="PS50127"/>
    </source>
</evidence>
<accession>A0A4U0WIY8</accession>
<dbReference type="AlphaFoldDB" id="A0A4U0WIY8"/>